<dbReference type="Proteomes" id="UP001454036">
    <property type="component" value="Unassembled WGS sequence"/>
</dbReference>
<protein>
    <recommendedName>
        <fullName evidence="3">Glabrous enhancer-binding protein-like DBD domain-containing protein</fullName>
    </recommendedName>
</protein>
<name>A0AAV3PCN0_LITER</name>
<reference evidence="4 5" key="1">
    <citation type="submission" date="2024-01" db="EMBL/GenBank/DDBJ databases">
        <title>The complete chloroplast genome sequence of Lithospermum erythrorhizon: insights into the phylogenetic relationship among Boraginaceae species and the maternal lineages of purple gromwells.</title>
        <authorList>
            <person name="Okada T."/>
            <person name="Watanabe K."/>
        </authorList>
    </citation>
    <scope>NUCLEOTIDE SEQUENCE [LARGE SCALE GENOMIC DNA]</scope>
</reference>
<dbReference type="GO" id="GO:0006355">
    <property type="term" value="P:regulation of DNA-templated transcription"/>
    <property type="evidence" value="ECO:0007669"/>
    <property type="project" value="InterPro"/>
</dbReference>
<proteinExistence type="inferred from homology"/>
<dbReference type="GO" id="GO:0005634">
    <property type="term" value="C:nucleus"/>
    <property type="evidence" value="ECO:0007669"/>
    <property type="project" value="TreeGrafter"/>
</dbReference>
<dbReference type="AlphaFoldDB" id="A0AAV3PCN0"/>
<evidence type="ECO:0000313" key="4">
    <source>
        <dbReference type="EMBL" id="GAA0148040.1"/>
    </source>
</evidence>
<dbReference type="InterPro" id="IPR053932">
    <property type="entry name" value="GeBP-like_DBD"/>
</dbReference>
<evidence type="ECO:0000256" key="1">
    <source>
        <dbReference type="ARBA" id="ARBA00010820"/>
    </source>
</evidence>
<evidence type="ECO:0000256" key="2">
    <source>
        <dbReference type="SAM" id="MobiDB-lite"/>
    </source>
</evidence>
<organism evidence="4 5">
    <name type="scientific">Lithospermum erythrorhizon</name>
    <name type="common">Purple gromwell</name>
    <name type="synonym">Lithospermum officinale var. erythrorhizon</name>
    <dbReference type="NCBI Taxonomy" id="34254"/>
    <lineage>
        <taxon>Eukaryota</taxon>
        <taxon>Viridiplantae</taxon>
        <taxon>Streptophyta</taxon>
        <taxon>Embryophyta</taxon>
        <taxon>Tracheophyta</taxon>
        <taxon>Spermatophyta</taxon>
        <taxon>Magnoliopsida</taxon>
        <taxon>eudicotyledons</taxon>
        <taxon>Gunneridae</taxon>
        <taxon>Pentapetalae</taxon>
        <taxon>asterids</taxon>
        <taxon>lamiids</taxon>
        <taxon>Boraginales</taxon>
        <taxon>Boraginaceae</taxon>
        <taxon>Boraginoideae</taxon>
        <taxon>Lithospermeae</taxon>
        <taxon>Lithospermum</taxon>
    </lineage>
</organism>
<gene>
    <name evidence="4" type="ORF">LIER_07590</name>
</gene>
<accession>A0AAV3PCN0</accession>
<feature type="domain" description="Glabrous enhancer-binding protein-like DBD" evidence="3">
    <location>
        <begin position="33"/>
        <end position="110"/>
    </location>
</feature>
<keyword evidence="5" id="KW-1185">Reference proteome</keyword>
<dbReference type="InterPro" id="IPR007592">
    <property type="entry name" value="GEBP"/>
</dbReference>
<evidence type="ECO:0000259" key="3">
    <source>
        <dbReference type="Pfam" id="PF04504"/>
    </source>
</evidence>
<dbReference type="PANTHER" id="PTHR31662">
    <property type="entry name" value="BNAANNG10740D PROTEIN-RELATED"/>
    <property type="match status" value="1"/>
</dbReference>
<feature type="region of interest" description="Disordered" evidence="2">
    <location>
        <begin position="1"/>
        <end position="36"/>
    </location>
</feature>
<evidence type="ECO:0000313" key="5">
    <source>
        <dbReference type="Proteomes" id="UP001454036"/>
    </source>
</evidence>
<sequence>MNLRSTTTPTPTPTPNHTNSTPIPPSKTPPSGRLFTEQDEIKLLKAYKKSIRKNPNSTPSSLSFGKFSQTQISSKIKRLKEKYHKMAKTKSNIKTHQDRKIYLLGCRIWGKKNGKTSKVSKNDENVNNFKTQDDEASKDGIFEDGLDLDNGNIEDFMGANGESGKADVDLEKFKKGSKISKVSKNSENGNDFNTQVDEAPKDVIFEDGLDFDNGNTEKNMGENGDDLRSGKNIVDLEKFPFLMENVSEEAKKIGFLYFEGLKGLGAEKLKELDDKWMILSMQKAEIETEKSLLFQKQFILVVDARRRM</sequence>
<comment type="similarity">
    <text evidence="1">Belongs to the GeBP family.</text>
</comment>
<dbReference type="Pfam" id="PF04504">
    <property type="entry name" value="GeBP-like_DBD"/>
    <property type="match status" value="1"/>
</dbReference>
<feature type="compositionally biased region" description="Low complexity" evidence="2">
    <location>
        <begin position="1"/>
        <end position="21"/>
    </location>
</feature>
<dbReference type="PANTHER" id="PTHR31662:SF39">
    <property type="match status" value="1"/>
</dbReference>
<comment type="caution">
    <text evidence="4">The sequence shown here is derived from an EMBL/GenBank/DDBJ whole genome shotgun (WGS) entry which is preliminary data.</text>
</comment>
<dbReference type="EMBL" id="BAABME010001176">
    <property type="protein sequence ID" value="GAA0148040.1"/>
    <property type="molecule type" value="Genomic_DNA"/>
</dbReference>